<dbReference type="Proteomes" id="UP000023067">
    <property type="component" value="Unassembled WGS sequence"/>
</dbReference>
<dbReference type="HAMAP" id="MF_01114">
    <property type="entry name" value="RecX"/>
    <property type="match status" value="1"/>
</dbReference>
<feature type="domain" description="RecX first three-helical" evidence="8">
    <location>
        <begin position="59"/>
        <end position="92"/>
    </location>
</feature>
<dbReference type="InterPro" id="IPR053924">
    <property type="entry name" value="RecX_HTH_2nd"/>
</dbReference>
<dbReference type="STRING" id="396014.BF93_18840"/>
<evidence type="ECO:0000256" key="1">
    <source>
        <dbReference type="ARBA" id="ARBA00004496"/>
    </source>
</evidence>
<protein>
    <recommendedName>
        <fullName evidence="3 5">Regulatory protein RecX</fullName>
    </recommendedName>
</protein>
<dbReference type="GO" id="GO:0005737">
    <property type="term" value="C:cytoplasm"/>
    <property type="evidence" value="ECO:0007669"/>
    <property type="project" value="UniProtKB-SubCell"/>
</dbReference>
<evidence type="ECO:0000256" key="6">
    <source>
        <dbReference type="SAM" id="MobiDB-lite"/>
    </source>
</evidence>
<sequence length="218" mass="24741">MTQDRQSIAAGGGAMDGDSAVRAELARRTQAILDAPRREVDPAAREREKRIVSECRYLMRLLAGRRRSEGELRARLDEREVPADLAHEVMARTRRAGLIDDAEFAREWIAQRRARKGLSDRALREELQQRGVSTADQDEAFAALTGSGPLEEDPSLAEEERCRELVRERLRREAHGPASDPQRRGQIARRLDAYLRRRGYDGSLAVRVISSEMRAREL</sequence>
<comment type="function">
    <text evidence="5">Modulates RecA activity.</text>
</comment>
<gene>
    <name evidence="5" type="primary">recX</name>
    <name evidence="9" type="ORF">BF93_18840</name>
</gene>
<keyword evidence="4 5" id="KW-0963">Cytoplasm</keyword>
<evidence type="ECO:0000259" key="8">
    <source>
        <dbReference type="Pfam" id="PF21982"/>
    </source>
</evidence>
<feature type="region of interest" description="Disordered" evidence="6">
    <location>
        <begin position="1"/>
        <end position="20"/>
    </location>
</feature>
<reference evidence="9 10" key="1">
    <citation type="submission" date="2014-02" db="EMBL/GenBank/DDBJ databases">
        <title>Genome sequence of Brachybacterium phenoliresistens strain W13A50.</title>
        <authorList>
            <person name="Wang X."/>
        </authorList>
    </citation>
    <scope>NUCLEOTIDE SEQUENCE [LARGE SCALE GENOMIC DNA]</scope>
    <source>
        <strain evidence="9 10">W13A50</strain>
    </source>
</reference>
<evidence type="ECO:0000313" key="9">
    <source>
        <dbReference type="EMBL" id="EWS81226.1"/>
    </source>
</evidence>
<feature type="domain" description="RecX second three-helical" evidence="7">
    <location>
        <begin position="100"/>
        <end position="140"/>
    </location>
</feature>
<dbReference type="HOGENOM" id="CLU_066607_0_2_11"/>
<dbReference type="PANTHER" id="PTHR33602">
    <property type="entry name" value="REGULATORY PROTEIN RECX FAMILY PROTEIN"/>
    <property type="match status" value="1"/>
</dbReference>
<keyword evidence="10" id="KW-1185">Reference proteome</keyword>
<name>Z9JTV4_9MICO</name>
<dbReference type="EMBL" id="JDYK01000009">
    <property type="protein sequence ID" value="EWS81226.1"/>
    <property type="molecule type" value="Genomic_DNA"/>
</dbReference>
<dbReference type="GO" id="GO:0006282">
    <property type="term" value="P:regulation of DNA repair"/>
    <property type="evidence" value="ECO:0007669"/>
    <property type="project" value="UniProtKB-UniRule"/>
</dbReference>
<evidence type="ECO:0000256" key="3">
    <source>
        <dbReference type="ARBA" id="ARBA00018111"/>
    </source>
</evidence>
<dbReference type="Pfam" id="PF02631">
    <property type="entry name" value="RecX_HTH2"/>
    <property type="match status" value="1"/>
</dbReference>
<comment type="subcellular location">
    <subcellularLocation>
        <location evidence="1 5">Cytoplasm</location>
    </subcellularLocation>
</comment>
<dbReference type="eggNOG" id="COG2137">
    <property type="taxonomic scope" value="Bacteria"/>
</dbReference>
<dbReference type="PATRIC" id="fig|396014.3.peg.2103"/>
<proteinExistence type="inferred from homology"/>
<accession>Z9JTV4</accession>
<dbReference type="InterPro" id="IPR003783">
    <property type="entry name" value="Regulatory_RecX"/>
</dbReference>
<dbReference type="AlphaFoldDB" id="Z9JTV4"/>
<evidence type="ECO:0000256" key="2">
    <source>
        <dbReference type="ARBA" id="ARBA00009695"/>
    </source>
</evidence>
<evidence type="ECO:0000313" key="10">
    <source>
        <dbReference type="Proteomes" id="UP000023067"/>
    </source>
</evidence>
<evidence type="ECO:0000256" key="5">
    <source>
        <dbReference type="HAMAP-Rule" id="MF_01114"/>
    </source>
</evidence>
<evidence type="ECO:0000259" key="7">
    <source>
        <dbReference type="Pfam" id="PF02631"/>
    </source>
</evidence>
<dbReference type="Pfam" id="PF21982">
    <property type="entry name" value="RecX_HTH1"/>
    <property type="match status" value="1"/>
</dbReference>
<dbReference type="InterPro" id="IPR053926">
    <property type="entry name" value="RecX_HTH_1st"/>
</dbReference>
<organism evidence="9 10">
    <name type="scientific">Brachybacterium phenoliresistens</name>
    <dbReference type="NCBI Taxonomy" id="396014"/>
    <lineage>
        <taxon>Bacteria</taxon>
        <taxon>Bacillati</taxon>
        <taxon>Actinomycetota</taxon>
        <taxon>Actinomycetes</taxon>
        <taxon>Micrococcales</taxon>
        <taxon>Dermabacteraceae</taxon>
        <taxon>Brachybacterium</taxon>
    </lineage>
</organism>
<comment type="similarity">
    <text evidence="2 5">Belongs to the RecX family.</text>
</comment>
<dbReference type="Gene3D" id="1.10.10.10">
    <property type="entry name" value="Winged helix-like DNA-binding domain superfamily/Winged helix DNA-binding domain"/>
    <property type="match status" value="1"/>
</dbReference>
<dbReference type="PANTHER" id="PTHR33602:SF1">
    <property type="entry name" value="REGULATORY PROTEIN RECX FAMILY PROTEIN"/>
    <property type="match status" value="1"/>
</dbReference>
<comment type="caution">
    <text evidence="9">The sequence shown here is derived from an EMBL/GenBank/DDBJ whole genome shotgun (WGS) entry which is preliminary data.</text>
</comment>
<evidence type="ECO:0000256" key="4">
    <source>
        <dbReference type="ARBA" id="ARBA00022490"/>
    </source>
</evidence>
<dbReference type="InterPro" id="IPR036388">
    <property type="entry name" value="WH-like_DNA-bd_sf"/>
</dbReference>
<dbReference type="RefSeq" id="WP_232226322.1">
    <property type="nucleotide sequence ID" value="NZ_BAAAOW010000002.1"/>
</dbReference>